<feature type="compositionally biased region" description="Polar residues" evidence="1">
    <location>
        <begin position="36"/>
        <end position="53"/>
    </location>
</feature>
<proteinExistence type="predicted"/>
<dbReference type="Proteomes" id="UP001144673">
    <property type="component" value="Chromosome 2"/>
</dbReference>
<evidence type="ECO:0008006" key="5">
    <source>
        <dbReference type="Google" id="ProtNLM"/>
    </source>
</evidence>
<feature type="region of interest" description="Disordered" evidence="1">
    <location>
        <begin position="157"/>
        <end position="193"/>
    </location>
</feature>
<dbReference type="EMBL" id="JAJHUN010000011">
    <property type="protein sequence ID" value="KAJ4144469.1"/>
    <property type="molecule type" value="Genomic_DNA"/>
</dbReference>
<feature type="transmembrane region" description="Helical" evidence="2">
    <location>
        <begin position="124"/>
        <end position="148"/>
    </location>
</feature>
<evidence type="ECO:0000313" key="4">
    <source>
        <dbReference type="Proteomes" id="UP001144673"/>
    </source>
</evidence>
<keyword evidence="4" id="KW-1185">Reference proteome</keyword>
<feature type="region of interest" description="Disordered" evidence="1">
    <location>
        <begin position="1"/>
        <end position="91"/>
    </location>
</feature>
<name>A0A9W8Q1S1_AKAMU</name>
<gene>
    <name evidence="3" type="ORF">LMH87_003350</name>
</gene>
<dbReference type="AlphaFoldDB" id="A0A9W8Q1S1"/>
<protein>
    <recommendedName>
        <fullName evidence="5">Apple domain-containing protein</fullName>
    </recommendedName>
</protein>
<accession>A0A9W8Q1S1</accession>
<keyword evidence="2" id="KW-1133">Transmembrane helix</keyword>
<dbReference type="KEGG" id="amus:LMH87_003350"/>
<reference evidence="3" key="1">
    <citation type="journal article" date="2023" name="Access Microbiol">
        <title>De-novo genome assembly for Akanthomyces muscarius, a biocontrol agent of insect agricultural pests.</title>
        <authorList>
            <person name="Erdos Z."/>
            <person name="Studholme D.J."/>
            <person name="Raymond B."/>
            <person name="Sharma M."/>
        </authorList>
    </citation>
    <scope>NUCLEOTIDE SEQUENCE</scope>
    <source>
        <strain evidence="3">Ve6</strain>
    </source>
</reference>
<evidence type="ECO:0000256" key="1">
    <source>
        <dbReference type="SAM" id="MobiDB-lite"/>
    </source>
</evidence>
<feature type="compositionally biased region" description="Polar residues" evidence="1">
    <location>
        <begin position="1"/>
        <end position="12"/>
    </location>
</feature>
<dbReference type="GeneID" id="80890509"/>
<organism evidence="3 4">
    <name type="scientific">Akanthomyces muscarius</name>
    <name type="common">Entomopathogenic fungus</name>
    <name type="synonym">Lecanicillium muscarium</name>
    <dbReference type="NCBI Taxonomy" id="2231603"/>
    <lineage>
        <taxon>Eukaryota</taxon>
        <taxon>Fungi</taxon>
        <taxon>Dikarya</taxon>
        <taxon>Ascomycota</taxon>
        <taxon>Pezizomycotina</taxon>
        <taxon>Sordariomycetes</taxon>
        <taxon>Hypocreomycetidae</taxon>
        <taxon>Hypocreales</taxon>
        <taxon>Cordycipitaceae</taxon>
        <taxon>Akanthomyces</taxon>
    </lineage>
</organism>
<evidence type="ECO:0000256" key="2">
    <source>
        <dbReference type="SAM" id="Phobius"/>
    </source>
</evidence>
<evidence type="ECO:0000313" key="3">
    <source>
        <dbReference type="EMBL" id="KAJ4144469.1"/>
    </source>
</evidence>
<feature type="compositionally biased region" description="Low complexity" evidence="1">
    <location>
        <begin position="161"/>
        <end position="191"/>
    </location>
</feature>
<keyword evidence="2" id="KW-0812">Transmembrane</keyword>
<dbReference type="RefSeq" id="XP_056048139.1">
    <property type="nucleotide sequence ID" value="XM_056192033.1"/>
</dbReference>
<keyword evidence="2" id="KW-0472">Membrane</keyword>
<comment type="caution">
    <text evidence="3">The sequence shown here is derived from an EMBL/GenBank/DDBJ whole genome shotgun (WGS) entry which is preliminary data.</text>
</comment>
<sequence length="291" mass="31193">MSHRYSSSTNASRVAEGISSRGFAMRPPPPPPIAETTETQSPRTFLSNFSIHSGKTGRIGRRLSSRTSEPSTFYREATPPGSSQGEPVARPEETYDGRYDYVAPPAPLPAAPTKFGISRRRFCILLWAIIVVIVIVAVAVPVGVVFGMRSSRHDTAADNKVASVTSTTSPTSSTTSTSTATSTAPSAASTSLMPCPAANNTRYLEPSSEKTFTRLCGIDFSGVDQARDLGSVWTTTMQDCIFQCADFPGCTACGWGIIADDPGSEHRCWLKADLKSSHNARAGWDFAILEQ</sequence>